<evidence type="ECO:0000313" key="2">
    <source>
        <dbReference type="Proteomes" id="UP001190700"/>
    </source>
</evidence>
<dbReference type="Proteomes" id="UP001190700">
    <property type="component" value="Unassembled WGS sequence"/>
</dbReference>
<reference evidence="1 2" key="1">
    <citation type="journal article" date="2015" name="Genome Biol. Evol.">
        <title>Comparative Genomics of a Bacterivorous Green Alga Reveals Evolutionary Causalities and Consequences of Phago-Mixotrophic Mode of Nutrition.</title>
        <authorList>
            <person name="Burns J.A."/>
            <person name="Paasch A."/>
            <person name="Narechania A."/>
            <person name="Kim E."/>
        </authorList>
    </citation>
    <scope>NUCLEOTIDE SEQUENCE [LARGE SCALE GENOMIC DNA]</scope>
    <source>
        <strain evidence="1 2">PLY_AMNH</strain>
    </source>
</reference>
<evidence type="ECO:0000313" key="1">
    <source>
        <dbReference type="EMBL" id="KAK3257848.1"/>
    </source>
</evidence>
<name>A0AAE0FEE6_9CHLO</name>
<protein>
    <submittedName>
        <fullName evidence="1">Uncharacterized protein</fullName>
    </submittedName>
</protein>
<dbReference type="AlphaFoldDB" id="A0AAE0FEE6"/>
<accession>A0AAE0FEE6</accession>
<proteinExistence type="predicted"/>
<organism evidence="1 2">
    <name type="scientific">Cymbomonas tetramitiformis</name>
    <dbReference type="NCBI Taxonomy" id="36881"/>
    <lineage>
        <taxon>Eukaryota</taxon>
        <taxon>Viridiplantae</taxon>
        <taxon>Chlorophyta</taxon>
        <taxon>Pyramimonadophyceae</taxon>
        <taxon>Pyramimonadales</taxon>
        <taxon>Pyramimonadaceae</taxon>
        <taxon>Cymbomonas</taxon>
    </lineage>
</organism>
<gene>
    <name evidence="1" type="ORF">CYMTET_33080</name>
</gene>
<dbReference type="EMBL" id="LGRX02020056">
    <property type="protein sequence ID" value="KAK3257848.1"/>
    <property type="molecule type" value="Genomic_DNA"/>
</dbReference>
<dbReference type="Gene3D" id="2.60.120.620">
    <property type="entry name" value="q2cbj1_9rhob like domain"/>
    <property type="match status" value="1"/>
</dbReference>
<comment type="caution">
    <text evidence="1">The sequence shown here is derived from an EMBL/GenBank/DDBJ whole genome shotgun (WGS) entry which is preliminary data.</text>
</comment>
<keyword evidence="2" id="KW-1185">Reference proteome</keyword>
<sequence length="164" mass="17311">MFERQLAAVGQQALGRHDRALAFDVGPKTAGGGLRVGVQSNKAAGGMAIEILREDTYGGLIELGDLLKGLAGALQAQHAIALEDAAGERQLGTWQVPALATPQSLMLAVYPGSGAHYVRHVDNDPEDVEAQRGPPGQRICDREITAILYLNQGAHALSFFCAVI</sequence>